<dbReference type="Gene3D" id="3.40.50.620">
    <property type="entry name" value="HUPs"/>
    <property type="match status" value="1"/>
</dbReference>
<reference evidence="3" key="1">
    <citation type="submission" date="2012-01" db="EMBL/GenBank/DDBJ databases">
        <title>Complete sequence of chromosome of Thermobacillus composti KWC4.</title>
        <authorList>
            <person name="Lucas S."/>
            <person name="Han J."/>
            <person name="Lapidus A."/>
            <person name="Cheng J.-F."/>
            <person name="Goodwin L."/>
            <person name="Pitluck S."/>
            <person name="Peters L."/>
            <person name="Ovchinnikova G."/>
            <person name="Teshima H."/>
            <person name="Detter J.C."/>
            <person name="Han C."/>
            <person name="Tapia R."/>
            <person name="Land M."/>
            <person name="Hauser L."/>
            <person name="Kyrpides N."/>
            <person name="Ivanova N."/>
            <person name="Pagani I."/>
            <person name="Anderson I."/>
            <person name="Woyke T."/>
        </authorList>
    </citation>
    <scope>NUCLEOTIDE SEQUENCE [LARGE SCALE GENOMIC DNA]</scope>
    <source>
        <strain evidence="3">DSM 18247 / JCM 13945 / KWC4</strain>
    </source>
</reference>
<evidence type="ECO:0000313" key="2">
    <source>
        <dbReference type="EMBL" id="AGA56606.1"/>
    </source>
</evidence>
<dbReference type="InterPro" id="IPR002761">
    <property type="entry name" value="Diphthami_syn_dom"/>
</dbReference>
<dbReference type="AlphaFoldDB" id="L0EA86"/>
<dbReference type="eggNOG" id="COG2102">
    <property type="taxonomic scope" value="Bacteria"/>
</dbReference>
<dbReference type="Gene3D" id="3.90.1490.10">
    <property type="entry name" value="putative n-type atp pyrophosphatase, domain 2"/>
    <property type="match status" value="1"/>
</dbReference>
<accession>L0EA86</accession>
<feature type="domain" description="Diphthamide synthase" evidence="1">
    <location>
        <begin position="17"/>
        <end position="229"/>
    </location>
</feature>
<sequence>MDMAEAPNWKYNACGRKFVASFSGGKDSTLALYHAMNTGEPVGLIVVMEEEGRRSRSHGIPEAVIRAQAEAVGLPVHAAPASWEAYEKVFIGLLEQAKRQGAEVLVTGDLDMPAHGCWHDRVTRRAGLGLGMPLWERDHVETVREFIDLGFQAVLVTVNLSMGMREADLGRMITHELVDELAARGIDPCGESGEFHTLVIDGPIFRHPVPVRKREVVRDGEYAFLSIELDEAGGQDVPDSDRGR</sequence>
<evidence type="ECO:0000259" key="1">
    <source>
        <dbReference type="Pfam" id="PF01902"/>
    </source>
</evidence>
<protein>
    <submittedName>
        <fullName evidence="2">PP-loop superfamily ATP-utilizing enzyme</fullName>
    </submittedName>
</protein>
<dbReference type="PANTHER" id="PTHR12196">
    <property type="entry name" value="DOMAIN OF UNKNOWN FUNCTION 71 DUF71 -CONTAINING PROTEIN"/>
    <property type="match status" value="1"/>
</dbReference>
<dbReference type="KEGG" id="tco:Theco_0382"/>
<dbReference type="InterPro" id="IPR030662">
    <property type="entry name" value="DPH6/MJ0570"/>
</dbReference>
<evidence type="ECO:0000313" key="3">
    <source>
        <dbReference type="Proteomes" id="UP000010795"/>
    </source>
</evidence>
<dbReference type="Proteomes" id="UP000010795">
    <property type="component" value="Chromosome"/>
</dbReference>
<dbReference type="InterPro" id="IPR014729">
    <property type="entry name" value="Rossmann-like_a/b/a_fold"/>
</dbReference>
<dbReference type="GO" id="GO:0017183">
    <property type="term" value="P:protein histidyl modification to diphthamide"/>
    <property type="evidence" value="ECO:0007669"/>
    <property type="project" value="TreeGrafter"/>
</dbReference>
<dbReference type="Pfam" id="PF01902">
    <property type="entry name" value="Diphthami_syn_2"/>
    <property type="match status" value="1"/>
</dbReference>
<dbReference type="GO" id="GO:0017178">
    <property type="term" value="F:diphthine-ammonia ligase activity"/>
    <property type="evidence" value="ECO:0007669"/>
    <property type="project" value="TreeGrafter"/>
</dbReference>
<dbReference type="STRING" id="717605.Theco_0382"/>
<dbReference type="EMBL" id="CP003255">
    <property type="protein sequence ID" value="AGA56606.1"/>
    <property type="molecule type" value="Genomic_DNA"/>
</dbReference>
<dbReference type="SUPFAM" id="SSF52402">
    <property type="entry name" value="Adenine nucleotide alpha hydrolases-like"/>
    <property type="match status" value="1"/>
</dbReference>
<dbReference type="NCBIfam" id="TIGR00290">
    <property type="entry name" value="MJ0570_dom"/>
    <property type="match status" value="1"/>
</dbReference>
<name>L0EA86_THECK</name>
<organism evidence="2 3">
    <name type="scientific">Thermobacillus composti (strain DSM 18247 / JCM 13945 / KWC4)</name>
    <dbReference type="NCBI Taxonomy" id="717605"/>
    <lineage>
        <taxon>Bacteria</taxon>
        <taxon>Bacillati</taxon>
        <taxon>Bacillota</taxon>
        <taxon>Bacilli</taxon>
        <taxon>Bacillales</taxon>
        <taxon>Paenibacillaceae</taxon>
        <taxon>Thermobacillus</taxon>
    </lineage>
</organism>
<dbReference type="PANTHER" id="PTHR12196:SF2">
    <property type="entry name" value="DIPHTHINE--AMMONIA LIGASE"/>
    <property type="match status" value="1"/>
</dbReference>
<dbReference type="CDD" id="cd01994">
    <property type="entry name" value="AANH_PF0828-like"/>
    <property type="match status" value="1"/>
</dbReference>
<keyword evidence="3" id="KW-1185">Reference proteome</keyword>
<gene>
    <name evidence="2" type="ordered locus">Theco_0382</name>
</gene>
<dbReference type="HOGENOM" id="CLU_010289_1_0_9"/>
<proteinExistence type="predicted"/>